<feature type="domain" description="EGF-like" evidence="5">
    <location>
        <begin position="5"/>
        <end position="40"/>
    </location>
</feature>
<protein>
    <submittedName>
        <fullName evidence="7">EGF-like domain-containing protein</fullName>
    </submittedName>
</protein>
<dbReference type="Proteomes" id="UP000887565">
    <property type="component" value="Unplaced"/>
</dbReference>
<feature type="disulfide bond" evidence="4">
    <location>
        <begin position="30"/>
        <end position="39"/>
    </location>
</feature>
<dbReference type="PANTHER" id="PTHR11219">
    <property type="entry name" value="TENEURIN AND N-ACETYLGLUCOSAMINE-1-PHOSPHODIESTER ALPHA-N-ACETYLGLUCOSAMINIDASE"/>
    <property type="match status" value="1"/>
</dbReference>
<evidence type="ECO:0000256" key="1">
    <source>
        <dbReference type="ARBA" id="ARBA00022536"/>
    </source>
</evidence>
<dbReference type="OMA" id="DSECCNK"/>
<dbReference type="InterPro" id="IPR000742">
    <property type="entry name" value="EGF"/>
</dbReference>
<reference evidence="7" key="1">
    <citation type="submission" date="2022-11" db="UniProtKB">
        <authorList>
            <consortium name="WormBaseParasite"/>
        </authorList>
    </citation>
    <scope>IDENTIFICATION</scope>
</reference>
<keyword evidence="3 4" id="KW-1015">Disulfide bond</keyword>
<evidence type="ECO:0000256" key="4">
    <source>
        <dbReference type="PROSITE-ProRule" id="PRU00076"/>
    </source>
</evidence>
<comment type="caution">
    <text evidence="4">Lacks conserved residue(s) required for the propagation of feature annotation.</text>
</comment>
<dbReference type="PROSITE" id="PS50026">
    <property type="entry name" value="EGF_3"/>
    <property type="match status" value="1"/>
</dbReference>
<dbReference type="SUPFAM" id="SSF57196">
    <property type="entry name" value="EGF/Laminin"/>
    <property type="match status" value="1"/>
</dbReference>
<dbReference type="PANTHER" id="PTHR11219:SF69">
    <property type="entry name" value="TENEURIN-A"/>
    <property type="match status" value="1"/>
</dbReference>
<dbReference type="PROSITE" id="PS00022">
    <property type="entry name" value="EGF_1"/>
    <property type="match status" value="1"/>
</dbReference>
<proteinExistence type="predicted"/>
<evidence type="ECO:0000259" key="5">
    <source>
        <dbReference type="PROSITE" id="PS50026"/>
    </source>
</evidence>
<accession>A0A915IZ72</accession>
<organism evidence="6 7">
    <name type="scientific">Romanomermis culicivorax</name>
    <name type="common">Nematode worm</name>
    <dbReference type="NCBI Taxonomy" id="13658"/>
    <lineage>
        <taxon>Eukaryota</taxon>
        <taxon>Metazoa</taxon>
        <taxon>Ecdysozoa</taxon>
        <taxon>Nematoda</taxon>
        <taxon>Enoplea</taxon>
        <taxon>Dorylaimia</taxon>
        <taxon>Mermithida</taxon>
        <taxon>Mermithoidea</taxon>
        <taxon>Mermithidae</taxon>
        <taxon>Romanomermis</taxon>
    </lineage>
</organism>
<evidence type="ECO:0000313" key="6">
    <source>
        <dbReference type="Proteomes" id="UP000887565"/>
    </source>
</evidence>
<keyword evidence="1 4" id="KW-0245">EGF-like domain</keyword>
<sequence length="125" mass="14085">FAAVYIDGCGNDCGNRGKCIFGEGSWKCECQSDTFGQFCETRLEQECSDKIDNDGDFLTDCEDSECCNHPSCRDSTLCQAVPEPHQILLRQQAVPPHASFFQKVRFLIDSDSLQHYADTSLFNER</sequence>
<evidence type="ECO:0000256" key="2">
    <source>
        <dbReference type="ARBA" id="ARBA00022737"/>
    </source>
</evidence>
<keyword evidence="2" id="KW-0677">Repeat</keyword>
<name>A0A915IZ72_ROMCU</name>
<dbReference type="InterPro" id="IPR051216">
    <property type="entry name" value="Teneurin"/>
</dbReference>
<keyword evidence="6" id="KW-1185">Reference proteome</keyword>
<evidence type="ECO:0000313" key="7">
    <source>
        <dbReference type="WBParaSite" id="nRc.2.0.1.t18736-RA"/>
    </source>
</evidence>
<dbReference type="AlphaFoldDB" id="A0A915IZ72"/>
<evidence type="ECO:0000256" key="3">
    <source>
        <dbReference type="ARBA" id="ARBA00023157"/>
    </source>
</evidence>
<feature type="disulfide bond" evidence="4">
    <location>
        <begin position="9"/>
        <end position="19"/>
    </location>
</feature>
<dbReference type="WBParaSite" id="nRc.2.0.1.t18736-RA">
    <property type="protein sequence ID" value="nRc.2.0.1.t18736-RA"/>
    <property type="gene ID" value="nRc.2.0.1.g18736"/>
</dbReference>